<evidence type="ECO:0000259" key="2">
    <source>
        <dbReference type="Pfam" id="PF17289"/>
    </source>
</evidence>
<evidence type="ECO:0000256" key="1">
    <source>
        <dbReference type="ARBA" id="ARBA00022612"/>
    </source>
</evidence>
<dbReference type="Gene3D" id="3.40.50.300">
    <property type="entry name" value="P-loop containing nucleotide triphosphate hydrolases"/>
    <property type="match status" value="1"/>
</dbReference>
<dbReference type="Gene3D" id="3.30.420.240">
    <property type="match status" value="1"/>
</dbReference>
<dbReference type="Proteomes" id="UP000190130">
    <property type="component" value="Unassembled WGS sequence"/>
</dbReference>
<name>A0A1T5FP09_9HYPH</name>
<dbReference type="Pfam" id="PF17289">
    <property type="entry name" value="Terminase_6C"/>
    <property type="match status" value="1"/>
</dbReference>
<organism evidence="3 4">
    <name type="scientific">Bosea thiooxidans</name>
    <dbReference type="NCBI Taxonomy" id="53254"/>
    <lineage>
        <taxon>Bacteria</taxon>
        <taxon>Pseudomonadati</taxon>
        <taxon>Pseudomonadota</taxon>
        <taxon>Alphaproteobacteria</taxon>
        <taxon>Hyphomicrobiales</taxon>
        <taxon>Boseaceae</taxon>
        <taxon>Bosea</taxon>
    </lineage>
</organism>
<sequence length="485" mass="55465">MRRPDAIRALRRKHLFPFVWRAFEQLHPAQRFLPSWHVNAICHALEKVASGETRRLIITVPPRHGKSICAAVALPAWMLGRHPALKVMVASYGNDLAVKHARDFRSVIASSWYASLFPHTRLEVGGNRLDEQITQAQGGRKAVSLGGAVTGFGADLIIVDDLMKAADASSAAERQRVRDYYEQTLLSRLNNKVDGRIIVIQQRLHEDDLPGYLMQTGQFEHLNLPAIAREHEVIPLAFSKVKHRQPGTALCPEREPLETLEQLRIEMGAHVFSAQYQQDPTPPGGNRVRLEWFGSYSGPVRREEFQWIVQSWDTALTAEPTSDFSVGTTWGFRDKRWHLLDVSRERLDFPDLKRRVAAMAHRWNADHVLIEYAGSGISLLQQLRQEENRPWRYHGAKPRLDKATRLEAQTARLETGHYLLPTEAPWLPEFRRELMAFPMGKYDDQVDSLVQFVEWSASPRTTGSLIERHPVTGRPLRINRPQRRA</sequence>
<dbReference type="NCBIfam" id="TIGR01630">
    <property type="entry name" value="psiM2_ORF9"/>
    <property type="match status" value="1"/>
</dbReference>
<proteinExistence type="predicted"/>
<evidence type="ECO:0000313" key="3">
    <source>
        <dbReference type="EMBL" id="SKB97886.1"/>
    </source>
</evidence>
<reference evidence="3 4" key="1">
    <citation type="submission" date="2017-02" db="EMBL/GenBank/DDBJ databases">
        <authorList>
            <person name="Peterson S.W."/>
        </authorList>
    </citation>
    <scope>NUCLEOTIDE SEQUENCE [LARGE SCALE GENOMIC DNA]</scope>
    <source>
        <strain evidence="3 4">DSM 9653</strain>
    </source>
</reference>
<dbReference type="InterPro" id="IPR035421">
    <property type="entry name" value="Terminase_6C"/>
</dbReference>
<dbReference type="EMBL" id="FUYX01000009">
    <property type="protein sequence ID" value="SKB97886.1"/>
    <property type="molecule type" value="Genomic_DNA"/>
</dbReference>
<dbReference type="OrthoDB" id="9771580at2"/>
<accession>A0A1T5FP09</accession>
<dbReference type="InterPro" id="IPR006517">
    <property type="entry name" value="Phage_terminase_lsu-like_C"/>
</dbReference>
<feature type="domain" description="Terminase large subunit gp17-like C-terminal" evidence="2">
    <location>
        <begin position="311"/>
        <end position="452"/>
    </location>
</feature>
<dbReference type="AlphaFoldDB" id="A0A1T5FP09"/>
<gene>
    <name evidence="3" type="ORF">SAMN05660750_03423</name>
</gene>
<dbReference type="InterPro" id="IPR027417">
    <property type="entry name" value="P-loop_NTPase"/>
</dbReference>
<dbReference type="RefSeq" id="WP_079591832.1">
    <property type="nucleotide sequence ID" value="NZ_FUYX01000009.1"/>
</dbReference>
<keyword evidence="1" id="KW-1188">Viral release from host cell</keyword>
<protein>
    <submittedName>
        <fullName evidence="3">Phage uncharacterized protein (Putative large terminase), C-terminal domain-containing protein</fullName>
    </submittedName>
</protein>
<evidence type="ECO:0000313" key="4">
    <source>
        <dbReference type="Proteomes" id="UP000190130"/>
    </source>
</evidence>